<feature type="binding site" evidence="9">
    <location>
        <position position="195"/>
    </location>
    <ligand>
        <name>Mn(2+)</name>
        <dbReference type="ChEBI" id="CHEBI:29035"/>
    </ligand>
</feature>
<feature type="active site" description="Proton donor" evidence="7">
    <location>
        <position position="166"/>
    </location>
</feature>
<keyword evidence="9" id="KW-0533">Nickel</keyword>
<dbReference type="Proteomes" id="UP000590749">
    <property type="component" value="Unassembled WGS sequence"/>
</dbReference>
<keyword evidence="5 9" id="KW-0464">Manganese</keyword>
<keyword evidence="15" id="KW-1185">Reference proteome</keyword>
<protein>
    <submittedName>
        <fullName evidence="14">6-phospho-beta-glucosidase</fullName>
        <ecNumber evidence="14">3.2.1.86</ecNumber>
    </submittedName>
</protein>
<evidence type="ECO:0000256" key="7">
    <source>
        <dbReference type="PIRSR" id="PIRSR601088-1"/>
    </source>
</evidence>
<dbReference type="AlphaFoldDB" id="A0A7W5ANG0"/>
<comment type="similarity">
    <text evidence="1 11">Belongs to the glycosyl hydrolase 4 family.</text>
</comment>
<keyword evidence="6 11" id="KW-0326">Glycosidase</keyword>
<evidence type="ECO:0000256" key="2">
    <source>
        <dbReference type="ARBA" id="ARBA00022723"/>
    </source>
</evidence>
<feature type="binding site" evidence="9">
    <location>
        <position position="165"/>
    </location>
    <ligand>
        <name>Mn(2+)</name>
        <dbReference type="ChEBI" id="CHEBI:29035"/>
    </ligand>
</feature>
<proteinExistence type="inferred from homology"/>
<feature type="site" description="Increases basicity of active site Tyr" evidence="10">
    <location>
        <position position="106"/>
    </location>
</feature>
<evidence type="ECO:0000256" key="8">
    <source>
        <dbReference type="PIRSR" id="PIRSR601088-2"/>
    </source>
</evidence>
<dbReference type="InterPro" id="IPR001088">
    <property type="entry name" value="Glyco_hydro_4"/>
</dbReference>
<organism evidence="14 15">
    <name type="scientific">Actinoplanes campanulatus</name>
    <dbReference type="NCBI Taxonomy" id="113559"/>
    <lineage>
        <taxon>Bacteria</taxon>
        <taxon>Bacillati</taxon>
        <taxon>Actinomycetota</taxon>
        <taxon>Actinomycetes</taxon>
        <taxon>Micromonosporales</taxon>
        <taxon>Micromonosporaceae</taxon>
        <taxon>Actinoplanes</taxon>
    </lineage>
</organism>
<evidence type="ECO:0000256" key="11">
    <source>
        <dbReference type="RuleBase" id="RU361152"/>
    </source>
</evidence>
<comment type="caution">
    <text evidence="14">The sequence shown here is derived from an EMBL/GenBank/DDBJ whole genome shotgun (WGS) entry which is preliminary data.</text>
</comment>
<feature type="binding site" evidence="8">
    <location>
        <position position="90"/>
    </location>
    <ligand>
        <name>substrate</name>
    </ligand>
</feature>
<feature type="binding site" evidence="8">
    <location>
        <position position="144"/>
    </location>
    <ligand>
        <name>substrate</name>
    </ligand>
</feature>
<evidence type="ECO:0000256" key="10">
    <source>
        <dbReference type="PIRSR" id="PIRSR601088-4"/>
    </source>
</evidence>
<evidence type="ECO:0000259" key="13">
    <source>
        <dbReference type="Pfam" id="PF11975"/>
    </source>
</evidence>
<dbReference type="GO" id="GO:0046872">
    <property type="term" value="F:metal ion binding"/>
    <property type="evidence" value="ECO:0007669"/>
    <property type="project" value="UniProtKB-KW"/>
</dbReference>
<dbReference type="InterPro" id="IPR015955">
    <property type="entry name" value="Lactate_DH/Glyco_Ohase_4_C"/>
</dbReference>
<dbReference type="EC" id="3.2.1.86" evidence="14"/>
<feature type="domain" description="Glycosyl hydrolase family 4 C-terminal" evidence="13">
    <location>
        <begin position="273"/>
        <end position="476"/>
    </location>
</feature>
<evidence type="ECO:0000256" key="6">
    <source>
        <dbReference type="ARBA" id="ARBA00023295"/>
    </source>
</evidence>
<evidence type="ECO:0000313" key="15">
    <source>
        <dbReference type="Proteomes" id="UP000590749"/>
    </source>
</evidence>
<dbReference type="GO" id="GO:0005975">
    <property type="term" value="P:carbohydrate metabolic process"/>
    <property type="evidence" value="ECO:0007669"/>
    <property type="project" value="InterPro"/>
</dbReference>
<dbReference type="PRINTS" id="PR00732">
    <property type="entry name" value="GLHYDRLASE4"/>
</dbReference>
<gene>
    <name evidence="14" type="ORF">FHR83_007219</name>
</gene>
<comment type="cofactor">
    <cofactor evidence="11">
        <name>NAD(+)</name>
        <dbReference type="ChEBI" id="CHEBI:57540"/>
    </cofactor>
    <text evidence="11">Binds 1 NAD(+) per subunit.</text>
</comment>
<evidence type="ECO:0000256" key="5">
    <source>
        <dbReference type="ARBA" id="ARBA00023211"/>
    </source>
</evidence>
<feature type="region of interest" description="Disordered" evidence="12">
    <location>
        <begin position="216"/>
        <end position="262"/>
    </location>
</feature>
<evidence type="ECO:0000313" key="14">
    <source>
        <dbReference type="EMBL" id="MBB3099512.1"/>
    </source>
</evidence>
<evidence type="ECO:0000256" key="4">
    <source>
        <dbReference type="ARBA" id="ARBA00023027"/>
    </source>
</evidence>
<dbReference type="RefSeq" id="WP_183225577.1">
    <property type="nucleotide sequence ID" value="NZ_BMPW01000023.1"/>
</dbReference>
<dbReference type="GO" id="GO:0008706">
    <property type="term" value="F:6-phospho-beta-glucosidase activity"/>
    <property type="evidence" value="ECO:0007669"/>
    <property type="project" value="UniProtKB-EC"/>
</dbReference>
<evidence type="ECO:0000256" key="12">
    <source>
        <dbReference type="SAM" id="MobiDB-lite"/>
    </source>
</evidence>
<sequence length="502" mass="53003">MRLTILGGGGFRVPLVHRALLADRERTGITELVLYDVDAGRLDAIGRVLTAQARGVPGAPRLITTTDLDTAVTRADFVFCAIRVGGLRGRVTDERVALEAGVLGQETVGAGGISYGLRTVPEARRIAARIARLAPAAWTINFTNPAGLVTEAMATHLGDRVIGICDSPSGLVDRVLRALGADPGTVRVDYAGLNHLGWLYGVHLLDAADPRATDPLGVGARRTGTGSSGLSGSDGGTGPLGADDSRAGTDVPGPAGPGARGDGNLLARLLADRPRLESFEEGRLFGADRLRDLGAIPNEYLHYYYDPAGTLAAVRRAAQTRGEFLLGQQRRCYAEILVRDPLGAWLGAWREREATYMAENRELTGAGEREHDESRPAGYEGVALAVMRALALDEPTTLILNVRNRGAVTVLDDGAVVEVPCTVDARGASPQRISPLPAHGTGLIQAVKTAERWVLHAVDSGSRAAAVRAMAAHPLVGSEPLAARLIDAYRAEFPELAYLRAG</sequence>
<dbReference type="PANTHER" id="PTHR32092:SF5">
    <property type="entry name" value="6-PHOSPHO-BETA-GLUCOSIDASE"/>
    <property type="match status" value="1"/>
</dbReference>
<keyword evidence="9" id="KW-0408">Iron</keyword>
<feature type="compositionally biased region" description="Gly residues" evidence="12">
    <location>
        <begin position="226"/>
        <end position="239"/>
    </location>
</feature>
<keyword evidence="4 11" id="KW-0520">NAD</keyword>
<evidence type="ECO:0000256" key="9">
    <source>
        <dbReference type="PIRSR" id="PIRSR601088-3"/>
    </source>
</evidence>
<name>A0A7W5ANG0_9ACTN</name>
<dbReference type="SUPFAM" id="SSF51735">
    <property type="entry name" value="NAD(P)-binding Rossmann-fold domains"/>
    <property type="match status" value="1"/>
</dbReference>
<dbReference type="InterPro" id="IPR036291">
    <property type="entry name" value="NAD(P)-bd_dom_sf"/>
</dbReference>
<evidence type="ECO:0000256" key="3">
    <source>
        <dbReference type="ARBA" id="ARBA00022801"/>
    </source>
</evidence>
<dbReference type="GO" id="GO:0016616">
    <property type="term" value="F:oxidoreductase activity, acting on the CH-OH group of donors, NAD or NADP as acceptor"/>
    <property type="evidence" value="ECO:0007669"/>
    <property type="project" value="InterPro"/>
</dbReference>
<dbReference type="PANTHER" id="PTHR32092">
    <property type="entry name" value="6-PHOSPHO-BETA-GLUCOSIDASE-RELATED"/>
    <property type="match status" value="1"/>
</dbReference>
<dbReference type="Pfam" id="PF11975">
    <property type="entry name" value="Glyco_hydro_4C"/>
    <property type="match status" value="1"/>
</dbReference>
<keyword evidence="9" id="KW-0170">Cobalt</keyword>
<keyword evidence="2 9" id="KW-0479">Metal-binding</keyword>
<keyword evidence="3 11" id="KW-0378">Hydrolase</keyword>
<feature type="active site" description="Proton acceptor" evidence="7">
    <location>
        <position position="300"/>
    </location>
</feature>
<dbReference type="InterPro" id="IPR022616">
    <property type="entry name" value="Glyco_hydro_4_C"/>
</dbReference>
<dbReference type="EMBL" id="JACHXF010000019">
    <property type="protein sequence ID" value="MBB3099512.1"/>
    <property type="molecule type" value="Genomic_DNA"/>
</dbReference>
<dbReference type="Gene3D" id="3.90.110.10">
    <property type="entry name" value="Lactate dehydrogenase/glycoside hydrolase, family 4, C-terminal"/>
    <property type="match status" value="2"/>
</dbReference>
<evidence type="ECO:0000256" key="1">
    <source>
        <dbReference type="ARBA" id="ARBA00010141"/>
    </source>
</evidence>
<accession>A0A7W5ANG0</accession>
<dbReference type="Gene3D" id="3.40.50.720">
    <property type="entry name" value="NAD(P)-binding Rossmann-like Domain"/>
    <property type="match status" value="1"/>
</dbReference>
<dbReference type="SUPFAM" id="SSF56327">
    <property type="entry name" value="LDH C-terminal domain-like"/>
    <property type="match status" value="1"/>
</dbReference>
<reference evidence="14 15" key="1">
    <citation type="submission" date="2020-08" db="EMBL/GenBank/DDBJ databases">
        <title>Genomic Encyclopedia of Type Strains, Phase III (KMG-III): the genomes of soil and plant-associated and newly described type strains.</title>
        <authorList>
            <person name="Whitman W."/>
        </authorList>
    </citation>
    <scope>NUCLEOTIDE SEQUENCE [LARGE SCALE GENOMIC DNA]</scope>
    <source>
        <strain evidence="14 15">CECT 3287</strain>
    </source>
</reference>
<dbReference type="Pfam" id="PF02056">
    <property type="entry name" value="Glyco_hydro_4"/>
    <property type="match status" value="1"/>
</dbReference>